<dbReference type="AlphaFoldDB" id="A0AAU3GXE1"/>
<proteinExistence type="inferred from homology"/>
<organism evidence="3">
    <name type="scientific">Streptomyces sp. NBC_01401</name>
    <dbReference type="NCBI Taxonomy" id="2903854"/>
    <lineage>
        <taxon>Bacteria</taxon>
        <taxon>Bacillati</taxon>
        <taxon>Actinomycetota</taxon>
        <taxon>Actinomycetes</taxon>
        <taxon>Kitasatosporales</taxon>
        <taxon>Streptomycetaceae</taxon>
        <taxon>Streptomyces</taxon>
    </lineage>
</organism>
<dbReference type="Gene3D" id="3.20.20.80">
    <property type="entry name" value="Glycosidases"/>
    <property type="match status" value="1"/>
</dbReference>
<comment type="similarity">
    <text evidence="1">Belongs to the glycosyl hydrolase 13 family.</text>
</comment>
<reference evidence="3" key="1">
    <citation type="submission" date="2022-10" db="EMBL/GenBank/DDBJ databases">
        <title>The complete genomes of actinobacterial strains from the NBC collection.</title>
        <authorList>
            <person name="Joergensen T.S."/>
            <person name="Alvarez Arevalo M."/>
            <person name="Sterndorff E.B."/>
            <person name="Faurdal D."/>
            <person name="Vuksanovic O."/>
            <person name="Mourched A.-S."/>
            <person name="Charusanti P."/>
            <person name="Shaw S."/>
            <person name="Blin K."/>
            <person name="Weber T."/>
        </authorList>
    </citation>
    <scope>NUCLEOTIDE SEQUENCE</scope>
    <source>
        <strain evidence="3">NBC_01401</strain>
    </source>
</reference>
<dbReference type="CDD" id="cd11332">
    <property type="entry name" value="AmyAc_OligoGlu_TS"/>
    <property type="match status" value="1"/>
</dbReference>
<dbReference type="EMBL" id="CP109535">
    <property type="protein sequence ID" value="WTY97678.1"/>
    <property type="molecule type" value="Genomic_DNA"/>
</dbReference>
<accession>A0AAU3GXE1</accession>
<dbReference type="InterPro" id="IPR017853">
    <property type="entry name" value="GH"/>
</dbReference>
<dbReference type="SMART" id="SM00642">
    <property type="entry name" value="Aamy"/>
    <property type="match status" value="1"/>
</dbReference>
<dbReference type="PANTHER" id="PTHR10357">
    <property type="entry name" value="ALPHA-AMYLASE FAMILY MEMBER"/>
    <property type="match status" value="1"/>
</dbReference>
<dbReference type="Pfam" id="PF00128">
    <property type="entry name" value="Alpha-amylase"/>
    <property type="match status" value="1"/>
</dbReference>
<evidence type="ECO:0000313" key="3">
    <source>
        <dbReference type="EMBL" id="WTY97678.1"/>
    </source>
</evidence>
<name>A0AAU3GXE1_9ACTN</name>
<protein>
    <submittedName>
        <fullName evidence="3">Glycoside hydrolase family 13 protein</fullName>
    </submittedName>
</protein>
<feature type="domain" description="Glycosyl hydrolase family 13 catalytic" evidence="2">
    <location>
        <begin position="13"/>
        <end position="412"/>
    </location>
</feature>
<evidence type="ECO:0000259" key="2">
    <source>
        <dbReference type="SMART" id="SM00642"/>
    </source>
</evidence>
<keyword evidence="3" id="KW-0378">Hydrolase</keyword>
<dbReference type="SUPFAM" id="SSF51445">
    <property type="entry name" value="(Trans)glycosidases"/>
    <property type="match status" value="1"/>
</dbReference>
<dbReference type="GO" id="GO:0004556">
    <property type="term" value="F:alpha-amylase activity"/>
    <property type="evidence" value="ECO:0007669"/>
    <property type="project" value="TreeGrafter"/>
</dbReference>
<evidence type="ECO:0000256" key="1">
    <source>
        <dbReference type="ARBA" id="ARBA00008061"/>
    </source>
</evidence>
<dbReference type="InterPro" id="IPR006047">
    <property type="entry name" value="GH13_cat_dom"/>
</dbReference>
<dbReference type="PANTHER" id="PTHR10357:SF179">
    <property type="entry name" value="NEUTRAL AND BASIC AMINO ACID TRANSPORT PROTEIN RBAT"/>
    <property type="match status" value="1"/>
</dbReference>
<gene>
    <name evidence="3" type="ORF">OG626_23695</name>
</gene>
<sequence length="539" mass="59786">MTSHWWRNAAIYQIYVRSFADGDGDGTGDLAGVRSRLPYLRELGVDALWFTPWYTSPMADGGYDVSDYRDIDPLFGTLGEAERLITDAHQHGLRVLIDLVPNHCSDQHVWFRDALAAGPGSPERERFWFLPGRGEDGELPPNDWTSYFGGSAWTRVTEADGMPGPWYLHMFAPEQPDLNWEHPEVRAEFEDILRFWLDRGVDGFRIDVAHGLAKKPGLPDVGPDPDITDLPYQDCDAVHDIYRSWRKILDGYDGERTFVGEVWLPTAEQSARYLRPDELHSAFNFDFLCCAWGADALRRVIEETFAGHAPVGAPPSWVLSNHDTIRHVTRYGREDTSFDMGDKRLLDPSDPVLGRRRARAAALLTLSLPGGVYVYQGDELGLPEVQDLPDELLQDPTFVRSDGADRGRDGCRVPLPWTGSGASLGFSPESSSAGPWLPQPASWAGLSVAAQQTDPDSFLSLYRAALTLRRERLVGLPETLTWADAGPGTVCFDREGGFRCLLNVSGQAIRLPDDARVLLASGPLPDGTVPPDTAVWLSL</sequence>
<dbReference type="InterPro" id="IPR045857">
    <property type="entry name" value="O16G_dom_2"/>
</dbReference>
<dbReference type="Gene3D" id="3.90.400.10">
    <property type="entry name" value="Oligo-1,6-glucosidase, Domain 2"/>
    <property type="match status" value="1"/>
</dbReference>
<dbReference type="GO" id="GO:0009313">
    <property type="term" value="P:oligosaccharide catabolic process"/>
    <property type="evidence" value="ECO:0007669"/>
    <property type="project" value="TreeGrafter"/>
</dbReference>